<dbReference type="FunFam" id="2.60.40.790:FF:000001">
    <property type="entry name" value="Nuclear migration protein nudC"/>
    <property type="match status" value="1"/>
</dbReference>
<sequence>MSKDSQINKCDRYTWTQTLNDCTVSIKFENQVKSKDLFIKIDNDHLTVKNQLTNDIIIDGKLYKNVKKSDCNWTLESGKNLEIELFKLKGQEWWGCIIQGESEIDVTQIKPQNSSLSDFDGETRAMVEKMIYNQNRKAQGLPTTDEEEKQRIFESFKNEHPDMDFSNAKFN</sequence>
<dbReference type="InterPro" id="IPR008978">
    <property type="entry name" value="HSP20-like_chaperone"/>
</dbReference>
<dbReference type="PROSITE" id="PS51203">
    <property type="entry name" value="CS"/>
    <property type="match status" value="1"/>
</dbReference>
<dbReference type="GO" id="GO:0006457">
    <property type="term" value="P:protein folding"/>
    <property type="evidence" value="ECO:0007669"/>
    <property type="project" value="TreeGrafter"/>
</dbReference>
<evidence type="ECO:0000256" key="2">
    <source>
        <dbReference type="ARBA" id="ARBA00022490"/>
    </source>
</evidence>
<evidence type="ECO:0000259" key="3">
    <source>
        <dbReference type="PROSITE" id="PS51203"/>
    </source>
</evidence>
<dbReference type="CDD" id="cd06467">
    <property type="entry name" value="p23_NUDC_like"/>
    <property type="match status" value="1"/>
</dbReference>
<dbReference type="Proteomes" id="UP001344447">
    <property type="component" value="Unassembled WGS sequence"/>
</dbReference>
<evidence type="ECO:0000313" key="4">
    <source>
        <dbReference type="EMBL" id="KAK5580372.1"/>
    </source>
</evidence>
<feature type="domain" description="CS" evidence="3">
    <location>
        <begin position="8"/>
        <end position="98"/>
    </location>
</feature>
<comment type="caution">
    <text evidence="4">The sequence shown here is derived from an EMBL/GenBank/DDBJ whole genome shotgun (WGS) entry which is preliminary data.</text>
</comment>
<comment type="subcellular location">
    <subcellularLocation>
        <location evidence="1">Cytoplasm</location>
    </subcellularLocation>
</comment>
<dbReference type="InterPro" id="IPR037898">
    <property type="entry name" value="NudC_fam"/>
</dbReference>
<dbReference type="Gene3D" id="2.60.40.790">
    <property type="match status" value="1"/>
</dbReference>
<dbReference type="GO" id="GO:0051082">
    <property type="term" value="F:unfolded protein binding"/>
    <property type="evidence" value="ECO:0007669"/>
    <property type="project" value="TreeGrafter"/>
</dbReference>
<reference evidence="4 5" key="1">
    <citation type="submission" date="2023-11" db="EMBL/GenBank/DDBJ databases">
        <title>Dfirmibasis_genome.</title>
        <authorList>
            <person name="Edelbroek B."/>
            <person name="Kjellin J."/>
            <person name="Jerlstrom-Hultqvist J."/>
            <person name="Soderbom F."/>
        </authorList>
    </citation>
    <scope>NUCLEOTIDE SEQUENCE [LARGE SCALE GENOMIC DNA]</scope>
    <source>
        <strain evidence="4 5">TNS-C-14</strain>
    </source>
</reference>
<keyword evidence="2" id="KW-0963">Cytoplasm</keyword>
<protein>
    <recommendedName>
        <fullName evidence="3">CS domain-containing protein</fullName>
    </recommendedName>
</protein>
<proteinExistence type="predicted"/>
<dbReference type="EMBL" id="JAVFKY010000002">
    <property type="protein sequence ID" value="KAK5580372.1"/>
    <property type="molecule type" value="Genomic_DNA"/>
</dbReference>
<dbReference type="SUPFAM" id="SSF49764">
    <property type="entry name" value="HSP20-like chaperones"/>
    <property type="match status" value="1"/>
</dbReference>
<dbReference type="InterPro" id="IPR007052">
    <property type="entry name" value="CS_dom"/>
</dbReference>
<dbReference type="GO" id="GO:0005737">
    <property type="term" value="C:cytoplasm"/>
    <property type="evidence" value="ECO:0007669"/>
    <property type="project" value="UniProtKB-SubCell"/>
</dbReference>
<gene>
    <name evidence="4" type="ORF">RB653_000388</name>
</gene>
<dbReference type="AlphaFoldDB" id="A0AAN7YXV0"/>
<dbReference type="PANTHER" id="PTHR12356:SF3">
    <property type="entry name" value="NUCLEAR MIGRATION PROTEIN NUDC"/>
    <property type="match status" value="1"/>
</dbReference>
<dbReference type="Pfam" id="PF04969">
    <property type="entry name" value="CS"/>
    <property type="match status" value="1"/>
</dbReference>
<name>A0AAN7YXV0_9MYCE</name>
<accession>A0AAN7YXV0</accession>
<dbReference type="PANTHER" id="PTHR12356">
    <property type="entry name" value="NUCLEAR MOVEMENT PROTEIN NUDC"/>
    <property type="match status" value="1"/>
</dbReference>
<organism evidence="4 5">
    <name type="scientific">Dictyostelium firmibasis</name>
    <dbReference type="NCBI Taxonomy" id="79012"/>
    <lineage>
        <taxon>Eukaryota</taxon>
        <taxon>Amoebozoa</taxon>
        <taxon>Evosea</taxon>
        <taxon>Eumycetozoa</taxon>
        <taxon>Dictyostelia</taxon>
        <taxon>Dictyosteliales</taxon>
        <taxon>Dictyosteliaceae</taxon>
        <taxon>Dictyostelium</taxon>
    </lineage>
</organism>
<evidence type="ECO:0000313" key="5">
    <source>
        <dbReference type="Proteomes" id="UP001344447"/>
    </source>
</evidence>
<keyword evidence="5" id="KW-1185">Reference proteome</keyword>
<evidence type="ECO:0000256" key="1">
    <source>
        <dbReference type="ARBA" id="ARBA00004496"/>
    </source>
</evidence>